<dbReference type="InterPro" id="IPR009078">
    <property type="entry name" value="Ferritin-like_SF"/>
</dbReference>
<organism evidence="1 2">
    <name type="scientific">Thiogranum longum</name>
    <dbReference type="NCBI Taxonomy" id="1537524"/>
    <lineage>
        <taxon>Bacteria</taxon>
        <taxon>Pseudomonadati</taxon>
        <taxon>Pseudomonadota</taxon>
        <taxon>Gammaproteobacteria</taxon>
        <taxon>Chromatiales</taxon>
        <taxon>Ectothiorhodospiraceae</taxon>
        <taxon>Thiogranum</taxon>
    </lineage>
</organism>
<dbReference type="RefSeq" id="WP_132971378.1">
    <property type="nucleotide sequence ID" value="NZ_SMFX01000001.1"/>
</dbReference>
<keyword evidence="2" id="KW-1185">Reference proteome</keyword>
<evidence type="ECO:0000313" key="1">
    <source>
        <dbReference type="EMBL" id="TCK17507.1"/>
    </source>
</evidence>
<accession>A0A4R1H6V5</accession>
<proteinExistence type="predicted"/>
<dbReference type="AlphaFoldDB" id="A0A4R1H6V5"/>
<gene>
    <name evidence="1" type="ORF">DFR30_0738</name>
</gene>
<dbReference type="Gene3D" id="1.20.1260.10">
    <property type="match status" value="1"/>
</dbReference>
<dbReference type="OrthoDB" id="5500270at2"/>
<name>A0A4R1H6V5_9GAMM</name>
<dbReference type="InterPro" id="IPR012347">
    <property type="entry name" value="Ferritin-like"/>
</dbReference>
<comment type="caution">
    <text evidence="1">The sequence shown here is derived from an EMBL/GenBank/DDBJ whole genome shotgun (WGS) entry which is preliminary data.</text>
</comment>
<evidence type="ECO:0008006" key="3">
    <source>
        <dbReference type="Google" id="ProtNLM"/>
    </source>
</evidence>
<dbReference type="EMBL" id="SMFX01000001">
    <property type="protein sequence ID" value="TCK17507.1"/>
    <property type="molecule type" value="Genomic_DNA"/>
</dbReference>
<reference evidence="1 2" key="1">
    <citation type="submission" date="2019-03" db="EMBL/GenBank/DDBJ databases">
        <title>Genomic Encyclopedia of Type Strains, Phase IV (KMG-IV): sequencing the most valuable type-strain genomes for metagenomic binning, comparative biology and taxonomic classification.</title>
        <authorList>
            <person name="Goeker M."/>
        </authorList>
    </citation>
    <scope>NUCLEOTIDE SEQUENCE [LARGE SCALE GENOMIC DNA]</scope>
    <source>
        <strain evidence="1 2">DSM 19610</strain>
    </source>
</reference>
<dbReference type="Proteomes" id="UP000295707">
    <property type="component" value="Unassembled WGS sequence"/>
</dbReference>
<protein>
    <recommendedName>
        <fullName evidence="3">tRNA-(MS[2]IO[6]A)-hydroxylase MiaE-like protein</fullName>
    </recommendedName>
</protein>
<sequence length="220" mass="24934">MNLQHRKENSDYRAAMGQLLVLYTQVDRLIMEACAERIASAPDEAARLGLAKQVGDESRHVNIQREWMEKFGSRQAPIISKQQEATILGHFRHLDWRDFLTDMYLCVEALGSDAVEQVVPLADPGTKESLRIPLLDELDHIAFGVNRLKQELSHMAPAEREAFLGRLPERIQTLNRSFHAMGLNLKALFEAVGADYDELCKSVLQRKDEVLKEVSEPLVA</sequence>
<evidence type="ECO:0000313" key="2">
    <source>
        <dbReference type="Proteomes" id="UP000295707"/>
    </source>
</evidence>
<dbReference type="SUPFAM" id="SSF47240">
    <property type="entry name" value="Ferritin-like"/>
    <property type="match status" value="1"/>
</dbReference>